<dbReference type="EMBL" id="QKYT01000155">
    <property type="protein sequence ID" value="RIA91334.1"/>
    <property type="molecule type" value="Genomic_DNA"/>
</dbReference>
<name>A0A397T8M8_9GLOM</name>
<protein>
    <submittedName>
        <fullName evidence="1">Uncharacterized protein</fullName>
    </submittedName>
</protein>
<comment type="caution">
    <text evidence="1">The sequence shown here is derived from an EMBL/GenBank/DDBJ whole genome shotgun (WGS) entry which is preliminary data.</text>
</comment>
<evidence type="ECO:0000313" key="1">
    <source>
        <dbReference type="EMBL" id="RIA91334.1"/>
    </source>
</evidence>
<accession>A0A397T8M8</accession>
<reference evidence="1 2" key="1">
    <citation type="submission" date="2018-06" db="EMBL/GenBank/DDBJ databases">
        <title>Comparative genomics reveals the genomic features of Rhizophagus irregularis, R. cerebriforme, R. diaphanum and Gigaspora rosea, and their symbiotic lifestyle signature.</title>
        <authorList>
            <person name="Morin E."/>
            <person name="San Clemente H."/>
            <person name="Chen E.C.H."/>
            <person name="De La Providencia I."/>
            <person name="Hainaut M."/>
            <person name="Kuo A."/>
            <person name="Kohler A."/>
            <person name="Murat C."/>
            <person name="Tang N."/>
            <person name="Roy S."/>
            <person name="Loubradou J."/>
            <person name="Henrissat B."/>
            <person name="Grigoriev I.V."/>
            <person name="Corradi N."/>
            <person name="Roux C."/>
            <person name="Martin F.M."/>
        </authorList>
    </citation>
    <scope>NUCLEOTIDE SEQUENCE [LARGE SCALE GENOMIC DNA]</scope>
    <source>
        <strain evidence="1 2">DAOM 227022</strain>
    </source>
</reference>
<organism evidence="1 2">
    <name type="scientific">Glomus cerebriforme</name>
    <dbReference type="NCBI Taxonomy" id="658196"/>
    <lineage>
        <taxon>Eukaryota</taxon>
        <taxon>Fungi</taxon>
        <taxon>Fungi incertae sedis</taxon>
        <taxon>Mucoromycota</taxon>
        <taxon>Glomeromycotina</taxon>
        <taxon>Glomeromycetes</taxon>
        <taxon>Glomerales</taxon>
        <taxon>Glomeraceae</taxon>
        <taxon>Glomus</taxon>
    </lineage>
</organism>
<dbReference type="Proteomes" id="UP000265703">
    <property type="component" value="Unassembled WGS sequence"/>
</dbReference>
<gene>
    <name evidence="1" type="ORF">C1645_822192</name>
</gene>
<dbReference type="AlphaFoldDB" id="A0A397T8M8"/>
<proteinExistence type="predicted"/>
<evidence type="ECO:0000313" key="2">
    <source>
        <dbReference type="Proteomes" id="UP000265703"/>
    </source>
</evidence>
<sequence>MLGVGIELIRALHESSKDNKDNDDDNFSCLSLFRKWPWFDNSMENDPPLVPVYESTLIENKYYPGNIITRNLKEQSFAILELLFSSTSAFANGAVAERTRVVPLPMIYNILYDWCFLVFDNFHYHQLELRKGSSLRCFHHQVQHVVLNREKERSHDIRNAVKVY</sequence>
<keyword evidence="2" id="KW-1185">Reference proteome</keyword>